<evidence type="ECO:0000313" key="8">
    <source>
        <dbReference type="EMBL" id="CCI49124.1"/>
    </source>
</evidence>
<evidence type="ECO:0000256" key="4">
    <source>
        <dbReference type="ARBA" id="ARBA00022737"/>
    </source>
</evidence>
<dbReference type="InParanoid" id="A0A024GQE7"/>
<dbReference type="InterPro" id="IPR002067">
    <property type="entry name" value="MCP"/>
</dbReference>
<keyword evidence="3 6" id="KW-0812">Transmembrane</keyword>
<feature type="repeat" description="Solcar" evidence="6">
    <location>
        <begin position="20"/>
        <end position="135"/>
    </location>
</feature>
<dbReference type="OrthoDB" id="270584at2759"/>
<organism evidence="8 9">
    <name type="scientific">Albugo candida</name>
    <dbReference type="NCBI Taxonomy" id="65357"/>
    <lineage>
        <taxon>Eukaryota</taxon>
        <taxon>Sar</taxon>
        <taxon>Stramenopiles</taxon>
        <taxon>Oomycota</taxon>
        <taxon>Peronosporomycetes</taxon>
        <taxon>Albuginales</taxon>
        <taxon>Albuginaceae</taxon>
        <taxon>Albugo</taxon>
    </lineage>
</organism>
<name>A0A024GQE7_9STRA</name>
<protein>
    <recommendedName>
        <fullName evidence="10">Mitochondrial carrier protein</fullName>
    </recommendedName>
</protein>
<dbReference type="GO" id="GO:0016020">
    <property type="term" value="C:membrane"/>
    <property type="evidence" value="ECO:0007669"/>
    <property type="project" value="UniProtKB-SubCell"/>
</dbReference>
<dbReference type="Gene3D" id="1.50.40.10">
    <property type="entry name" value="Mitochondrial carrier domain"/>
    <property type="match status" value="1"/>
</dbReference>
<evidence type="ECO:0000256" key="6">
    <source>
        <dbReference type="PROSITE-ProRule" id="PRU00282"/>
    </source>
</evidence>
<gene>
    <name evidence="8" type="ORF">BN9_103780</name>
</gene>
<dbReference type="EMBL" id="CAIX01000274">
    <property type="protein sequence ID" value="CCI49124.1"/>
    <property type="molecule type" value="Genomic_DNA"/>
</dbReference>
<evidence type="ECO:0008006" key="10">
    <source>
        <dbReference type="Google" id="ProtNLM"/>
    </source>
</evidence>
<dbReference type="STRING" id="65357.A0A024GQE7"/>
<accession>A0A024GQE7</accession>
<dbReference type="Proteomes" id="UP000053237">
    <property type="component" value="Unassembled WGS sequence"/>
</dbReference>
<dbReference type="Pfam" id="PF00153">
    <property type="entry name" value="Mito_carr"/>
    <property type="match status" value="3"/>
</dbReference>
<evidence type="ECO:0000256" key="2">
    <source>
        <dbReference type="ARBA" id="ARBA00022448"/>
    </source>
</evidence>
<reference evidence="8 9" key="1">
    <citation type="submission" date="2012-05" db="EMBL/GenBank/DDBJ databases">
        <title>Recombination and specialization in a pathogen metapopulation.</title>
        <authorList>
            <person name="Gardiner A."/>
            <person name="Kemen E."/>
            <person name="Schultz-Larsen T."/>
            <person name="MacLean D."/>
            <person name="Van Oosterhout C."/>
            <person name="Jones J.D.G."/>
        </authorList>
    </citation>
    <scope>NUCLEOTIDE SEQUENCE [LARGE SCALE GENOMIC DNA]</scope>
    <source>
        <strain evidence="8 9">Ac Nc2</strain>
    </source>
</reference>
<feature type="repeat" description="Solcar" evidence="6">
    <location>
        <begin position="140"/>
        <end position="231"/>
    </location>
</feature>
<evidence type="ECO:0000256" key="1">
    <source>
        <dbReference type="ARBA" id="ARBA00004141"/>
    </source>
</evidence>
<keyword evidence="4" id="KW-0677">Repeat</keyword>
<dbReference type="SUPFAM" id="SSF103506">
    <property type="entry name" value="Mitochondrial carrier"/>
    <property type="match status" value="1"/>
</dbReference>
<evidence type="ECO:0000256" key="7">
    <source>
        <dbReference type="RuleBase" id="RU000488"/>
    </source>
</evidence>
<keyword evidence="2 7" id="KW-0813">Transport</keyword>
<dbReference type="InterPro" id="IPR023395">
    <property type="entry name" value="MCP_dom_sf"/>
</dbReference>
<dbReference type="PANTHER" id="PTHR24089">
    <property type="entry name" value="SOLUTE CARRIER FAMILY 25"/>
    <property type="match status" value="1"/>
</dbReference>
<comment type="similarity">
    <text evidence="7">Belongs to the mitochondrial carrier (TC 2.A.29) family.</text>
</comment>
<evidence type="ECO:0000256" key="3">
    <source>
        <dbReference type="ARBA" id="ARBA00022692"/>
    </source>
</evidence>
<dbReference type="InterPro" id="IPR018108">
    <property type="entry name" value="MCP_transmembrane"/>
</dbReference>
<keyword evidence="5 6" id="KW-0472">Membrane</keyword>
<comment type="caution">
    <text evidence="8">The sequence shown here is derived from an EMBL/GenBank/DDBJ whole genome shotgun (WGS) entry which is preliminary data.</text>
</comment>
<dbReference type="PROSITE" id="PS50920">
    <property type="entry name" value="SOLCAR"/>
    <property type="match status" value="3"/>
</dbReference>
<dbReference type="PRINTS" id="PR00926">
    <property type="entry name" value="MITOCARRIER"/>
</dbReference>
<proteinExistence type="inferred from homology"/>
<dbReference type="FunCoup" id="A0A024GQE7">
    <property type="interactions" value="6"/>
</dbReference>
<keyword evidence="9" id="KW-1185">Reference proteome</keyword>
<comment type="subcellular location">
    <subcellularLocation>
        <location evidence="1">Membrane</location>
        <topology evidence="1">Multi-pass membrane protein</topology>
    </subcellularLocation>
</comment>
<evidence type="ECO:0000256" key="5">
    <source>
        <dbReference type="ARBA" id="ARBA00023136"/>
    </source>
</evidence>
<dbReference type="GO" id="GO:0055085">
    <property type="term" value="P:transmembrane transport"/>
    <property type="evidence" value="ECO:0007669"/>
    <property type="project" value="InterPro"/>
</dbReference>
<dbReference type="AlphaFoldDB" id="A0A024GQE7"/>
<feature type="repeat" description="Solcar" evidence="6">
    <location>
        <begin position="252"/>
        <end position="337"/>
    </location>
</feature>
<evidence type="ECO:0000313" key="9">
    <source>
        <dbReference type="Proteomes" id="UP000053237"/>
    </source>
</evidence>
<sequence>MNNTISAPDTTKSSLFRRPNDCMQSLCAGVIAGCVTRTCTSPLDVLKVVVQVKSHATWTKLLNETSSQSISCSAFPSSVTRPPWALSSCYLNRTVQRLYQSDGVCGFWRGNIIGCCRLGPYSGTKFLLFDMLQKRIHEVPSKYEVASCGAVAGLIATLVTYPLEVVRTRVITQRFTVSSGLENIQGLRHGLYQIIKLEGVRGLYCGSASGLLGVIPFEGVQFGCYEYLKSRFTQKRYTLCSWPDSKLELDTVDFLVCGSIAGVAGQMVSYPFDTVKKRLQLPPVAGENAYTGMRDCFSRIVREEGFLALYRGTVPNLIRIVPYAALMFSTFESSKRLLYTMSEYQYIGNETWDDDFTEAQARLY</sequence>